<sequence length="144" mass="15827">MTTLRHERLEDPPATGPVAPTVVATGASLGGPRALSGAVLERLVAAECAGAHLVLVAAHPEDLDTPVAQVVRQVVTWDPALAREATARYGAERVTLLATAEAVEPWLDRLRRPESMTLRRRLRRRLRRVAVLTRLHDLLTRGRR</sequence>
<organism evidence="2 3">
    <name type="scientific">Candidatus Avipropionibacterium avicola</name>
    <dbReference type="NCBI Taxonomy" id="2840701"/>
    <lineage>
        <taxon>Bacteria</taxon>
        <taxon>Bacillati</taxon>
        <taxon>Actinomycetota</taxon>
        <taxon>Actinomycetes</taxon>
        <taxon>Propionibacteriales</taxon>
        <taxon>Propionibacteriaceae</taxon>
        <taxon>Propionibacteriaceae incertae sedis</taxon>
        <taxon>Candidatus Avipropionibacterium</taxon>
    </lineage>
</organism>
<dbReference type="AlphaFoldDB" id="A0A9D1H138"/>
<comment type="caution">
    <text evidence="2">The sequence shown here is derived from an EMBL/GenBank/DDBJ whole genome shotgun (WGS) entry which is preliminary data.</text>
</comment>
<proteinExistence type="predicted"/>
<dbReference type="Proteomes" id="UP000886842">
    <property type="component" value="Unassembled WGS sequence"/>
</dbReference>
<dbReference type="Gene3D" id="3.40.50.1820">
    <property type="entry name" value="alpha/beta hydrolase"/>
    <property type="match status" value="1"/>
</dbReference>
<reference evidence="2" key="2">
    <citation type="journal article" date="2021" name="PeerJ">
        <title>Extensive microbial diversity within the chicken gut microbiome revealed by metagenomics and culture.</title>
        <authorList>
            <person name="Gilroy R."/>
            <person name="Ravi A."/>
            <person name="Getino M."/>
            <person name="Pursley I."/>
            <person name="Horton D.L."/>
            <person name="Alikhan N.F."/>
            <person name="Baker D."/>
            <person name="Gharbi K."/>
            <person name="Hall N."/>
            <person name="Watson M."/>
            <person name="Adriaenssens E.M."/>
            <person name="Foster-Nyarko E."/>
            <person name="Jarju S."/>
            <person name="Secka A."/>
            <person name="Antonio M."/>
            <person name="Oren A."/>
            <person name="Chaudhuri R.R."/>
            <person name="La Ragione R."/>
            <person name="Hildebrand F."/>
            <person name="Pallen M.J."/>
        </authorList>
    </citation>
    <scope>NUCLEOTIDE SEQUENCE</scope>
    <source>
        <strain evidence="2">ChiGjej1B1-24693</strain>
    </source>
</reference>
<dbReference type="EMBL" id="DVLP01000377">
    <property type="protein sequence ID" value="HIT76475.1"/>
    <property type="molecule type" value="Genomic_DNA"/>
</dbReference>
<protein>
    <submittedName>
        <fullName evidence="2">Uncharacterized protein</fullName>
    </submittedName>
</protein>
<feature type="region of interest" description="Disordered" evidence="1">
    <location>
        <begin position="1"/>
        <end position="20"/>
    </location>
</feature>
<reference evidence="2" key="1">
    <citation type="submission" date="2020-10" db="EMBL/GenBank/DDBJ databases">
        <authorList>
            <person name="Gilroy R."/>
        </authorList>
    </citation>
    <scope>NUCLEOTIDE SEQUENCE</scope>
    <source>
        <strain evidence="2">ChiGjej1B1-24693</strain>
    </source>
</reference>
<evidence type="ECO:0000313" key="2">
    <source>
        <dbReference type="EMBL" id="HIT76475.1"/>
    </source>
</evidence>
<feature type="compositionally biased region" description="Basic and acidic residues" evidence="1">
    <location>
        <begin position="1"/>
        <end position="11"/>
    </location>
</feature>
<dbReference type="InterPro" id="IPR029058">
    <property type="entry name" value="AB_hydrolase_fold"/>
</dbReference>
<evidence type="ECO:0000313" key="3">
    <source>
        <dbReference type="Proteomes" id="UP000886842"/>
    </source>
</evidence>
<accession>A0A9D1H138</accession>
<gene>
    <name evidence="2" type="ORF">IAA98_12895</name>
</gene>
<name>A0A9D1H138_9ACTN</name>
<evidence type="ECO:0000256" key="1">
    <source>
        <dbReference type="SAM" id="MobiDB-lite"/>
    </source>
</evidence>